<evidence type="ECO:0000256" key="3">
    <source>
        <dbReference type="ARBA" id="ARBA00023002"/>
    </source>
</evidence>
<evidence type="ECO:0000256" key="1">
    <source>
        <dbReference type="ARBA" id="ARBA00005791"/>
    </source>
</evidence>
<dbReference type="Pfam" id="PF13462">
    <property type="entry name" value="Thioredoxin_4"/>
    <property type="match status" value="1"/>
</dbReference>
<sequence>MSKSVKISLSLIVFAAVALAAVVLLGGEDDGPDPATAKGSEQDDRLARPDSVRLATADDGAPVLVEFLDFECESCRAVKPVVDQVRDDYEGDLEIVVRYMPLHASSVNAAKAAEAADAQGKFDEMYELLFETQPEWGEQQAPEEQFFFDLAEEIGLDMDEFRTVYEDPETTAKVERDQADGEALGVTGTPTFFLDGEQLELTTVDDLLAPLDEAVGR</sequence>
<dbReference type="Gene3D" id="3.40.30.10">
    <property type="entry name" value="Glutaredoxin"/>
    <property type="match status" value="1"/>
</dbReference>
<organism evidence="8 9">
    <name type="scientific">Iamia majanohamensis</name>
    <dbReference type="NCBI Taxonomy" id="467976"/>
    <lineage>
        <taxon>Bacteria</taxon>
        <taxon>Bacillati</taxon>
        <taxon>Actinomycetota</taxon>
        <taxon>Acidimicrobiia</taxon>
        <taxon>Acidimicrobiales</taxon>
        <taxon>Iamiaceae</taxon>
        <taxon>Iamia</taxon>
    </lineage>
</organism>
<dbReference type="RefSeq" id="WP_272737509.1">
    <property type="nucleotide sequence ID" value="NZ_CP116942.1"/>
</dbReference>
<dbReference type="SUPFAM" id="SSF52833">
    <property type="entry name" value="Thioredoxin-like"/>
    <property type="match status" value="1"/>
</dbReference>
<feature type="domain" description="Thioredoxin" evidence="7">
    <location>
        <begin position="5"/>
        <end position="216"/>
    </location>
</feature>
<dbReference type="PROSITE" id="PS51352">
    <property type="entry name" value="THIOREDOXIN_2"/>
    <property type="match status" value="1"/>
</dbReference>
<dbReference type="InterPro" id="IPR013766">
    <property type="entry name" value="Thioredoxin_domain"/>
</dbReference>
<comment type="similarity">
    <text evidence="1">Belongs to the thioredoxin family. DsbA subfamily.</text>
</comment>
<evidence type="ECO:0000256" key="6">
    <source>
        <dbReference type="SAM" id="SignalP"/>
    </source>
</evidence>
<dbReference type="KEGG" id="ima:PO878_04545"/>
<name>A0AAE9Y7I8_9ACTN</name>
<proteinExistence type="inferred from homology"/>
<evidence type="ECO:0000256" key="5">
    <source>
        <dbReference type="ARBA" id="ARBA00023284"/>
    </source>
</evidence>
<dbReference type="InterPro" id="IPR012336">
    <property type="entry name" value="Thioredoxin-like_fold"/>
</dbReference>
<keyword evidence="3" id="KW-0560">Oxidoreductase</keyword>
<keyword evidence="4" id="KW-1015">Disulfide bond</keyword>
<keyword evidence="2 6" id="KW-0732">Signal</keyword>
<feature type="signal peptide" evidence="6">
    <location>
        <begin position="1"/>
        <end position="20"/>
    </location>
</feature>
<dbReference type="InterPro" id="IPR036249">
    <property type="entry name" value="Thioredoxin-like_sf"/>
</dbReference>
<feature type="chain" id="PRO_5042263859" evidence="6">
    <location>
        <begin position="21"/>
        <end position="217"/>
    </location>
</feature>
<keyword evidence="9" id="KW-1185">Reference proteome</keyword>
<dbReference type="PANTHER" id="PTHR13887:SF14">
    <property type="entry name" value="DISULFIDE BOND FORMATION PROTEIN D"/>
    <property type="match status" value="1"/>
</dbReference>
<dbReference type="EMBL" id="CP116942">
    <property type="protein sequence ID" value="WCO67992.1"/>
    <property type="molecule type" value="Genomic_DNA"/>
</dbReference>
<gene>
    <name evidence="8" type="ORF">PO878_04545</name>
</gene>
<dbReference type="PANTHER" id="PTHR13887">
    <property type="entry name" value="GLUTATHIONE S-TRANSFERASE KAPPA"/>
    <property type="match status" value="1"/>
</dbReference>
<evidence type="ECO:0000259" key="7">
    <source>
        <dbReference type="PROSITE" id="PS51352"/>
    </source>
</evidence>
<evidence type="ECO:0000313" key="9">
    <source>
        <dbReference type="Proteomes" id="UP001216390"/>
    </source>
</evidence>
<keyword evidence="5" id="KW-0676">Redox-active center</keyword>
<protein>
    <submittedName>
        <fullName evidence="8">Thioredoxin domain-containing protein</fullName>
    </submittedName>
</protein>
<evidence type="ECO:0000256" key="4">
    <source>
        <dbReference type="ARBA" id="ARBA00023157"/>
    </source>
</evidence>
<accession>A0AAE9Y7I8</accession>
<dbReference type="AlphaFoldDB" id="A0AAE9Y7I8"/>
<reference evidence="8" key="1">
    <citation type="submission" date="2023-01" db="EMBL/GenBank/DDBJ databases">
        <title>The diversity of Class Acidimicrobiia in South China Sea sediment environments and the proposal of Iamia marina sp. nov., a novel species of the genus Iamia.</title>
        <authorList>
            <person name="He Y."/>
            <person name="Tian X."/>
        </authorList>
    </citation>
    <scope>NUCLEOTIDE SEQUENCE</scope>
    <source>
        <strain evidence="8">DSM 19957</strain>
    </source>
</reference>
<dbReference type="GO" id="GO:0016491">
    <property type="term" value="F:oxidoreductase activity"/>
    <property type="evidence" value="ECO:0007669"/>
    <property type="project" value="UniProtKB-KW"/>
</dbReference>
<dbReference type="Proteomes" id="UP001216390">
    <property type="component" value="Chromosome"/>
</dbReference>
<evidence type="ECO:0000313" key="8">
    <source>
        <dbReference type="EMBL" id="WCO67992.1"/>
    </source>
</evidence>
<evidence type="ECO:0000256" key="2">
    <source>
        <dbReference type="ARBA" id="ARBA00022729"/>
    </source>
</evidence>